<dbReference type="EMBL" id="JAVRRL010000086">
    <property type="protein sequence ID" value="KAK5108422.1"/>
    <property type="molecule type" value="Genomic_DNA"/>
</dbReference>
<name>A0AAN7TB62_9PEZI</name>
<sequence>MRRRSSLTDPEFEALDAAPKQVRFQGRRKTFTPKDVIPRLTKSQSTLTQVGWIDAPTSSRSEGPPLTYDEDFLEPNPKRRKTLKKLEKTESQPTYTQAVRAAPAKRVRRSAGYGGDGFQIWQDLKEEVQYDMQVIAGRRSRRHVQDLQTTNWLASSAVGSDLVQPAPVSAEARKGGIIDLTAHPDGTTYSARSRIPATPQKMRFLEVPSSQSPASEKLSTCKSSRVVDVFRSPLKVRSGNVRSPTKHVAKASQLESPVSMNHIPVESQVALELKPAPMDQQTEECDRLNTASIVPSAPRVLRRVNTVPETQFNDLGDDLELTELDQDCFPATQREPRTKRTFGRTNTIQDSEHEDSDIELELPALTQTVDQDNASAGLEFQEYGGTYTYMEQEGTHDPVQAALERDYARFNAQTKTQTQTQTQTETQGVKLEPHISNSTDSDDEELLEDDMLVQPAESDMAADNQEIGDDSAPIQLRSRELDADISEEEYTAAEQLSGELMQAAEAAVLSSQPSERRKVHSSKNDHFAKPAVPRRIQTRIIDHELGSRDDIRIPSSPPPLRQSQVSTVAPTQSSLNRPSSRGIRGSDTPLLTSSPQRRATPEKSLRSWANACSSSPVPLPPWSSPERGRSMMEGIAVRGGGTFEGESLVDFSLPPPPPLSSSSPAQ</sequence>
<evidence type="ECO:0000313" key="3">
    <source>
        <dbReference type="Proteomes" id="UP001310890"/>
    </source>
</evidence>
<gene>
    <name evidence="2" type="ORF">LTR62_008309</name>
</gene>
<dbReference type="Proteomes" id="UP001310890">
    <property type="component" value="Unassembled WGS sequence"/>
</dbReference>
<feature type="compositionally biased region" description="Polar residues" evidence="1">
    <location>
        <begin position="561"/>
        <end position="579"/>
    </location>
</feature>
<comment type="caution">
    <text evidence="2">The sequence shown here is derived from an EMBL/GenBank/DDBJ whole genome shotgun (WGS) entry which is preliminary data.</text>
</comment>
<feature type="compositionally biased region" description="Basic and acidic residues" evidence="1">
    <location>
        <begin position="542"/>
        <end position="552"/>
    </location>
</feature>
<evidence type="ECO:0000313" key="2">
    <source>
        <dbReference type="EMBL" id="KAK5108422.1"/>
    </source>
</evidence>
<feature type="compositionally biased region" description="Low complexity" evidence="1">
    <location>
        <begin position="413"/>
        <end position="427"/>
    </location>
</feature>
<reference evidence="2" key="1">
    <citation type="submission" date="2023-08" db="EMBL/GenBank/DDBJ databases">
        <title>Black Yeasts Isolated from many extreme environments.</title>
        <authorList>
            <person name="Coleine C."/>
            <person name="Stajich J.E."/>
            <person name="Selbmann L."/>
        </authorList>
    </citation>
    <scope>NUCLEOTIDE SEQUENCE</scope>
    <source>
        <strain evidence="2">CCFEE 5401</strain>
    </source>
</reference>
<feature type="region of interest" description="Disordered" evidence="1">
    <location>
        <begin position="542"/>
        <end position="628"/>
    </location>
</feature>
<feature type="region of interest" description="Disordered" evidence="1">
    <location>
        <begin position="412"/>
        <end position="444"/>
    </location>
</feature>
<evidence type="ECO:0000256" key="1">
    <source>
        <dbReference type="SAM" id="MobiDB-lite"/>
    </source>
</evidence>
<proteinExistence type="predicted"/>
<organism evidence="2 3">
    <name type="scientific">Meristemomyces frigidus</name>
    <dbReference type="NCBI Taxonomy" id="1508187"/>
    <lineage>
        <taxon>Eukaryota</taxon>
        <taxon>Fungi</taxon>
        <taxon>Dikarya</taxon>
        <taxon>Ascomycota</taxon>
        <taxon>Pezizomycotina</taxon>
        <taxon>Dothideomycetes</taxon>
        <taxon>Dothideomycetidae</taxon>
        <taxon>Mycosphaerellales</taxon>
        <taxon>Teratosphaeriaceae</taxon>
        <taxon>Meristemomyces</taxon>
    </lineage>
</organism>
<feature type="region of interest" description="Disordered" evidence="1">
    <location>
        <begin position="509"/>
        <end position="529"/>
    </location>
</feature>
<accession>A0AAN7TB62</accession>
<feature type="region of interest" description="Disordered" evidence="1">
    <location>
        <begin position="640"/>
        <end position="666"/>
    </location>
</feature>
<protein>
    <submittedName>
        <fullName evidence="2">Uncharacterized protein</fullName>
    </submittedName>
</protein>
<dbReference type="AlphaFoldDB" id="A0AAN7TB62"/>